<name>A0A4Y2IJQ6_ARAVE</name>
<evidence type="ECO:0000313" key="3">
    <source>
        <dbReference type="Proteomes" id="UP000499080"/>
    </source>
</evidence>
<gene>
    <name evidence="2" type="ORF">AVEN_262381_1</name>
</gene>
<dbReference type="EMBL" id="BGPR01002717">
    <property type="protein sequence ID" value="GBM77884.1"/>
    <property type="molecule type" value="Genomic_DNA"/>
</dbReference>
<organism evidence="2 3">
    <name type="scientific">Araneus ventricosus</name>
    <name type="common">Orbweaver spider</name>
    <name type="synonym">Epeira ventricosa</name>
    <dbReference type="NCBI Taxonomy" id="182803"/>
    <lineage>
        <taxon>Eukaryota</taxon>
        <taxon>Metazoa</taxon>
        <taxon>Ecdysozoa</taxon>
        <taxon>Arthropoda</taxon>
        <taxon>Chelicerata</taxon>
        <taxon>Arachnida</taxon>
        <taxon>Araneae</taxon>
        <taxon>Araneomorphae</taxon>
        <taxon>Entelegynae</taxon>
        <taxon>Araneoidea</taxon>
        <taxon>Araneidae</taxon>
        <taxon>Araneus</taxon>
    </lineage>
</organism>
<dbReference type="Proteomes" id="UP000499080">
    <property type="component" value="Unassembled WGS sequence"/>
</dbReference>
<keyword evidence="3" id="KW-1185">Reference proteome</keyword>
<comment type="caution">
    <text evidence="2">The sequence shown here is derived from an EMBL/GenBank/DDBJ whole genome shotgun (WGS) entry which is preliminary data.</text>
</comment>
<dbReference type="AlphaFoldDB" id="A0A4Y2IJQ6"/>
<protein>
    <submittedName>
        <fullName evidence="2">Uncharacterized protein</fullName>
    </submittedName>
</protein>
<evidence type="ECO:0000256" key="1">
    <source>
        <dbReference type="SAM" id="MobiDB-lite"/>
    </source>
</evidence>
<evidence type="ECO:0000313" key="2">
    <source>
        <dbReference type="EMBL" id="GBM77884.1"/>
    </source>
</evidence>
<sequence length="154" mass="17683">MFTDISSERSSHPNFRRTTMNLCLPTMTDKLYFRRANNRRKRALDKEHEPRSHVKHPNWTGFSIKRKSCWFVFGLDSLDEQGFVGWLEPSCEMSVNARSSKASDSSDGDRSTFHNGYCRLCMWHGKDAASGILTSNKNPTTDVERLNPDYGSRA</sequence>
<feature type="compositionally biased region" description="Polar residues" evidence="1">
    <location>
        <begin position="132"/>
        <end position="141"/>
    </location>
</feature>
<accession>A0A4Y2IJQ6</accession>
<reference evidence="2 3" key="1">
    <citation type="journal article" date="2019" name="Sci. Rep.">
        <title>Orb-weaving spider Araneus ventricosus genome elucidates the spidroin gene catalogue.</title>
        <authorList>
            <person name="Kono N."/>
            <person name="Nakamura H."/>
            <person name="Ohtoshi R."/>
            <person name="Moran D.A.P."/>
            <person name="Shinohara A."/>
            <person name="Yoshida Y."/>
            <person name="Fujiwara M."/>
            <person name="Mori M."/>
            <person name="Tomita M."/>
            <person name="Arakawa K."/>
        </authorList>
    </citation>
    <scope>NUCLEOTIDE SEQUENCE [LARGE SCALE GENOMIC DNA]</scope>
</reference>
<feature type="region of interest" description="Disordered" evidence="1">
    <location>
        <begin position="132"/>
        <end position="154"/>
    </location>
</feature>
<proteinExistence type="predicted"/>